<feature type="transmembrane region" description="Helical" evidence="7">
    <location>
        <begin position="166"/>
        <end position="187"/>
    </location>
</feature>
<keyword evidence="10" id="KW-1185">Reference proteome</keyword>
<comment type="similarity">
    <text evidence="2">Belongs to the EccD/Snm4 family.</text>
</comment>
<keyword evidence="3" id="KW-1003">Cell membrane</keyword>
<evidence type="ECO:0000256" key="2">
    <source>
        <dbReference type="ARBA" id="ARBA00006162"/>
    </source>
</evidence>
<feature type="transmembrane region" description="Helical" evidence="7">
    <location>
        <begin position="294"/>
        <end position="319"/>
    </location>
</feature>
<organism evidence="9 10">
    <name type="scientific">Microbacterium natoriense</name>
    <dbReference type="NCBI Taxonomy" id="284570"/>
    <lineage>
        <taxon>Bacteria</taxon>
        <taxon>Bacillati</taxon>
        <taxon>Actinomycetota</taxon>
        <taxon>Actinomycetes</taxon>
        <taxon>Micrococcales</taxon>
        <taxon>Microbacteriaceae</taxon>
        <taxon>Microbacterium</taxon>
    </lineage>
</organism>
<feature type="transmembrane region" description="Helical" evidence="7">
    <location>
        <begin position="193"/>
        <end position="214"/>
    </location>
</feature>
<evidence type="ECO:0000313" key="10">
    <source>
        <dbReference type="Proteomes" id="UP001244427"/>
    </source>
</evidence>
<dbReference type="GO" id="GO:0005886">
    <property type="term" value="C:plasma membrane"/>
    <property type="evidence" value="ECO:0007669"/>
    <property type="project" value="UniProtKB-SubCell"/>
</dbReference>
<dbReference type="Pfam" id="PF08817">
    <property type="entry name" value="YukD"/>
    <property type="match status" value="1"/>
</dbReference>
<feature type="transmembrane region" description="Helical" evidence="7">
    <location>
        <begin position="377"/>
        <end position="394"/>
    </location>
</feature>
<evidence type="ECO:0000256" key="5">
    <source>
        <dbReference type="ARBA" id="ARBA00022989"/>
    </source>
</evidence>
<dbReference type="RefSeq" id="WP_307295415.1">
    <property type="nucleotide sequence ID" value="NZ_JAUSXV010000001.1"/>
</dbReference>
<evidence type="ECO:0000256" key="3">
    <source>
        <dbReference type="ARBA" id="ARBA00022475"/>
    </source>
</evidence>
<feature type="transmembrane region" description="Helical" evidence="7">
    <location>
        <begin position="325"/>
        <end position="340"/>
    </location>
</feature>
<feature type="transmembrane region" description="Helical" evidence="7">
    <location>
        <begin position="352"/>
        <end position="371"/>
    </location>
</feature>
<feature type="transmembrane region" description="Helical" evidence="7">
    <location>
        <begin position="221"/>
        <end position="241"/>
    </location>
</feature>
<keyword evidence="6 7" id="KW-0472">Membrane</keyword>
<evidence type="ECO:0000256" key="4">
    <source>
        <dbReference type="ARBA" id="ARBA00022692"/>
    </source>
</evidence>
<evidence type="ECO:0000256" key="7">
    <source>
        <dbReference type="SAM" id="Phobius"/>
    </source>
</evidence>
<dbReference type="NCBIfam" id="TIGR03920">
    <property type="entry name" value="T7SS_EccD"/>
    <property type="match status" value="1"/>
</dbReference>
<feature type="transmembrane region" description="Helical" evidence="7">
    <location>
        <begin position="247"/>
        <end position="273"/>
    </location>
</feature>
<dbReference type="InterPro" id="IPR044049">
    <property type="entry name" value="EccD_transm"/>
</dbReference>
<feature type="domain" description="EccD-like transmembrane" evidence="8">
    <location>
        <begin position="112"/>
        <end position="432"/>
    </location>
</feature>
<evidence type="ECO:0000313" key="9">
    <source>
        <dbReference type="EMBL" id="MDQ0647488.1"/>
    </source>
</evidence>
<keyword evidence="5 7" id="KW-1133">Transmembrane helix</keyword>
<comment type="subcellular location">
    <subcellularLocation>
        <location evidence="1">Cell membrane</location>
        <topology evidence="1">Multi-pass membrane protein</topology>
    </subcellularLocation>
</comment>
<keyword evidence="4 7" id="KW-0812">Transmembrane</keyword>
<dbReference type="Gene3D" id="3.10.20.90">
    <property type="entry name" value="Phosphatidylinositol 3-kinase Catalytic Subunit, Chain A, domain 1"/>
    <property type="match status" value="1"/>
</dbReference>
<dbReference type="AlphaFoldDB" id="A0AAW8EVE8"/>
<evidence type="ECO:0000256" key="6">
    <source>
        <dbReference type="ARBA" id="ARBA00023136"/>
    </source>
</evidence>
<feature type="transmembrane region" description="Helical" evidence="7">
    <location>
        <begin position="109"/>
        <end position="130"/>
    </location>
</feature>
<comment type="caution">
    <text evidence="9">The sequence shown here is derived from an EMBL/GenBank/DDBJ whole genome shotgun (WGS) entry which is preliminary data.</text>
</comment>
<sequence length="437" mass="43314">MMEYTRVTVIGTRQKADLVLPDDHPLDELLPEIVDLLDEPVGDGSPLVLTSLLGQPVSSRETLAAQGIDHGSILRLVTHDEAPQPPDVADVTEAVSDAASRRADRWTPALTSLALSAVVAVTAAITGPLLPATPGTLTGLLVTFIGAVVGSALLARRGVIAGRNALLGLSLGLTVPLSMLGTPAVLPAAAGELLVSVAASGVLLWVAVGIVMGAGSRRRGVVPGAAVAVAFGAAVVVAAAGGAPVMVAAAVCGIVAVIGLGLVPALALAAAGVGRLDDTAMSGSPVRGGDIDEAIDVAFTAQTALVLALAVPAAVSIALLGAGDGWQAGLAAALALFLLTRSRLFPLAIARAALLAAALVPLGLTLFSGTADSTTRAGIGVVVCAVHVVVALLSPSAAAQARLRRLLGVLEALTVIAMIPLLLGIMGVFGDLLGTFS</sequence>
<feature type="transmembrane region" description="Helical" evidence="7">
    <location>
        <begin position="136"/>
        <end position="154"/>
    </location>
</feature>
<feature type="transmembrane region" description="Helical" evidence="7">
    <location>
        <begin position="406"/>
        <end position="429"/>
    </location>
</feature>
<dbReference type="InterPro" id="IPR024962">
    <property type="entry name" value="YukD-like"/>
</dbReference>
<dbReference type="Proteomes" id="UP001244427">
    <property type="component" value="Unassembled WGS sequence"/>
</dbReference>
<evidence type="ECO:0000256" key="1">
    <source>
        <dbReference type="ARBA" id="ARBA00004651"/>
    </source>
</evidence>
<dbReference type="Pfam" id="PF19053">
    <property type="entry name" value="EccD"/>
    <property type="match status" value="1"/>
</dbReference>
<name>A0AAW8EVE8_9MICO</name>
<dbReference type="EMBL" id="JAUSXV010000001">
    <property type="protein sequence ID" value="MDQ0647488.1"/>
    <property type="molecule type" value="Genomic_DNA"/>
</dbReference>
<dbReference type="InterPro" id="IPR006707">
    <property type="entry name" value="T7SS_EccD"/>
</dbReference>
<evidence type="ECO:0000259" key="8">
    <source>
        <dbReference type="Pfam" id="PF19053"/>
    </source>
</evidence>
<protein>
    <submittedName>
        <fullName evidence="9">Type VII secretion integral membrane protein EccD</fullName>
    </submittedName>
</protein>
<accession>A0AAW8EVE8</accession>
<reference evidence="9 10" key="1">
    <citation type="submission" date="2023-07" db="EMBL/GenBank/DDBJ databases">
        <title>Comparative genomics of wheat-associated soil bacteria to identify genetic determinants of phenazine resistance.</title>
        <authorList>
            <person name="Mouncey N."/>
        </authorList>
    </citation>
    <scope>NUCLEOTIDE SEQUENCE [LARGE SCALE GENOMIC DNA]</scope>
    <source>
        <strain evidence="9 10">W4I9-1</strain>
    </source>
</reference>
<gene>
    <name evidence="9" type="ORF">QFZ53_001684</name>
</gene>
<proteinExistence type="inferred from homology"/>